<comment type="caution">
    <text evidence="2">The sequence shown here is derived from an EMBL/GenBank/DDBJ whole genome shotgun (WGS) entry which is preliminary data.</text>
</comment>
<protein>
    <recommendedName>
        <fullName evidence="4">Hydrolase</fullName>
    </recommendedName>
</protein>
<keyword evidence="1" id="KW-0812">Transmembrane</keyword>
<keyword evidence="1" id="KW-0472">Membrane</keyword>
<dbReference type="AlphaFoldDB" id="A0A512JKQ7"/>
<gene>
    <name evidence="2" type="ORF">MGN01_23750</name>
</gene>
<keyword evidence="1" id="KW-1133">Transmembrane helix</keyword>
<reference evidence="2 3" key="1">
    <citation type="submission" date="2019-07" db="EMBL/GenBank/DDBJ databases">
        <title>Whole genome shotgun sequence of Methylobacterium gnaphalii NBRC 107716.</title>
        <authorList>
            <person name="Hosoyama A."/>
            <person name="Uohara A."/>
            <person name="Ohji S."/>
            <person name="Ichikawa N."/>
        </authorList>
    </citation>
    <scope>NUCLEOTIDE SEQUENCE [LARGE SCALE GENOMIC DNA]</scope>
    <source>
        <strain evidence="2 3">NBRC 107716</strain>
    </source>
</reference>
<organism evidence="2 3">
    <name type="scientific">Methylobacterium gnaphalii</name>
    <dbReference type="NCBI Taxonomy" id="1010610"/>
    <lineage>
        <taxon>Bacteria</taxon>
        <taxon>Pseudomonadati</taxon>
        <taxon>Pseudomonadota</taxon>
        <taxon>Alphaproteobacteria</taxon>
        <taxon>Hyphomicrobiales</taxon>
        <taxon>Methylobacteriaceae</taxon>
        <taxon>Methylobacterium</taxon>
    </lineage>
</organism>
<feature type="transmembrane region" description="Helical" evidence="1">
    <location>
        <begin position="121"/>
        <end position="149"/>
    </location>
</feature>
<evidence type="ECO:0000313" key="2">
    <source>
        <dbReference type="EMBL" id="GEP10530.1"/>
    </source>
</evidence>
<dbReference type="EMBL" id="BJZV01000012">
    <property type="protein sequence ID" value="GEP10530.1"/>
    <property type="molecule type" value="Genomic_DNA"/>
</dbReference>
<evidence type="ECO:0000313" key="3">
    <source>
        <dbReference type="Proteomes" id="UP000321750"/>
    </source>
</evidence>
<accession>A0A512JKQ7</accession>
<keyword evidence="3" id="KW-1185">Reference proteome</keyword>
<name>A0A512JKQ7_9HYPH</name>
<evidence type="ECO:0000256" key="1">
    <source>
        <dbReference type="SAM" id="Phobius"/>
    </source>
</evidence>
<proteinExistence type="predicted"/>
<feature type="transmembrane region" description="Helical" evidence="1">
    <location>
        <begin position="155"/>
        <end position="172"/>
    </location>
</feature>
<dbReference type="Proteomes" id="UP000321750">
    <property type="component" value="Unassembled WGS sequence"/>
</dbReference>
<evidence type="ECO:0008006" key="4">
    <source>
        <dbReference type="Google" id="ProtNLM"/>
    </source>
</evidence>
<sequence length="399" mass="44544">MPKLRQVFYLPGFDPREPEAYWGLLRRESRLTAGRRGMTLAVGDPVRSADGLSLDWTIERIEDGAATRIRYALLRWDDIVRTRFPRSDLRRLIAIPRLWWRLWKSGYLRAFRSEAWQFSTVIFVVHLLYAGLVGLSLALAGLLVAALPLGDGAALLRWVLLLPAAYGILGLLTRFTKGRPFFITHLVDDAAFTHEHASGDDQDMQARLDAWAERIHAAESEASEIVIIGHSSSSFLALEALDRVLTHDPGFGSRGVPVTLVTLGGVIPWITLDPQAEATRHAVLRIASTETIGWLDLRAPWDWLSIHLRSPVASVDPASVKPNRPMIRSIRIADLIEPSTVATLRWNFFRMHFQLLMSSRERTAFDYIALISGAEPVHRAVEAIEESPVHVASGPPPAA</sequence>